<dbReference type="InParanoid" id="A0A2P6MW55"/>
<sequence>MDTFCSLVWHGFDSWDISKEVQTAGTFEREFVKTTRQLPAAQTSTSIHPSGVGDGGMNCSKKR</sequence>
<gene>
    <name evidence="2" type="ORF">PROFUN_01666</name>
</gene>
<reference evidence="2 3" key="1">
    <citation type="journal article" date="2018" name="Genome Biol. Evol.">
        <title>Multiple Roots of Fruiting Body Formation in Amoebozoa.</title>
        <authorList>
            <person name="Hillmann F."/>
            <person name="Forbes G."/>
            <person name="Novohradska S."/>
            <person name="Ferling I."/>
            <person name="Riege K."/>
            <person name="Groth M."/>
            <person name="Westermann M."/>
            <person name="Marz M."/>
            <person name="Spaller T."/>
            <person name="Winckler T."/>
            <person name="Schaap P."/>
            <person name="Glockner G."/>
        </authorList>
    </citation>
    <scope>NUCLEOTIDE SEQUENCE [LARGE SCALE GENOMIC DNA]</scope>
    <source>
        <strain evidence="2 3">Jena</strain>
    </source>
</reference>
<comment type="caution">
    <text evidence="2">The sequence shown here is derived from an EMBL/GenBank/DDBJ whole genome shotgun (WGS) entry which is preliminary data.</text>
</comment>
<evidence type="ECO:0000313" key="3">
    <source>
        <dbReference type="Proteomes" id="UP000241769"/>
    </source>
</evidence>
<evidence type="ECO:0000256" key="1">
    <source>
        <dbReference type="SAM" id="MobiDB-lite"/>
    </source>
</evidence>
<evidence type="ECO:0000313" key="2">
    <source>
        <dbReference type="EMBL" id="PRP75950.1"/>
    </source>
</evidence>
<dbReference type="Proteomes" id="UP000241769">
    <property type="component" value="Unassembled WGS sequence"/>
</dbReference>
<name>A0A2P6MW55_9EUKA</name>
<proteinExistence type="predicted"/>
<dbReference type="EMBL" id="MDYQ01000353">
    <property type="protein sequence ID" value="PRP75950.1"/>
    <property type="molecule type" value="Genomic_DNA"/>
</dbReference>
<organism evidence="2 3">
    <name type="scientific">Planoprotostelium fungivorum</name>
    <dbReference type="NCBI Taxonomy" id="1890364"/>
    <lineage>
        <taxon>Eukaryota</taxon>
        <taxon>Amoebozoa</taxon>
        <taxon>Evosea</taxon>
        <taxon>Variosea</taxon>
        <taxon>Cavosteliida</taxon>
        <taxon>Cavosteliaceae</taxon>
        <taxon>Planoprotostelium</taxon>
    </lineage>
</organism>
<accession>A0A2P6MW55</accession>
<keyword evidence="3" id="KW-1185">Reference proteome</keyword>
<protein>
    <submittedName>
        <fullName evidence="2">Uncharacterized protein</fullName>
    </submittedName>
</protein>
<feature type="region of interest" description="Disordered" evidence="1">
    <location>
        <begin position="38"/>
        <end position="63"/>
    </location>
</feature>
<feature type="compositionally biased region" description="Polar residues" evidence="1">
    <location>
        <begin position="38"/>
        <end position="48"/>
    </location>
</feature>
<dbReference type="AlphaFoldDB" id="A0A2P6MW55"/>